<dbReference type="AlphaFoldDB" id="A0A4D6M8A8"/>
<reference evidence="1 2" key="1">
    <citation type="submission" date="2019-04" db="EMBL/GenBank/DDBJ databases">
        <title>An improved genome assembly and genetic linkage map for asparagus bean, Vigna unguiculata ssp. sesquipedialis.</title>
        <authorList>
            <person name="Xia Q."/>
            <person name="Zhang R."/>
            <person name="Dong Y."/>
        </authorList>
    </citation>
    <scope>NUCLEOTIDE SEQUENCE [LARGE SCALE GENOMIC DNA]</scope>
    <source>
        <tissue evidence="1">Leaf</tissue>
    </source>
</reference>
<dbReference type="EMBL" id="CP039350">
    <property type="protein sequence ID" value="QCD96356.1"/>
    <property type="molecule type" value="Genomic_DNA"/>
</dbReference>
<gene>
    <name evidence="1" type="ORF">DEO72_LG6g1058</name>
</gene>
<organism evidence="1 2">
    <name type="scientific">Vigna unguiculata</name>
    <name type="common">Cowpea</name>
    <dbReference type="NCBI Taxonomy" id="3917"/>
    <lineage>
        <taxon>Eukaryota</taxon>
        <taxon>Viridiplantae</taxon>
        <taxon>Streptophyta</taxon>
        <taxon>Embryophyta</taxon>
        <taxon>Tracheophyta</taxon>
        <taxon>Spermatophyta</taxon>
        <taxon>Magnoliopsida</taxon>
        <taxon>eudicotyledons</taxon>
        <taxon>Gunneridae</taxon>
        <taxon>Pentapetalae</taxon>
        <taxon>rosids</taxon>
        <taxon>fabids</taxon>
        <taxon>Fabales</taxon>
        <taxon>Fabaceae</taxon>
        <taxon>Papilionoideae</taxon>
        <taxon>50 kb inversion clade</taxon>
        <taxon>NPAAA clade</taxon>
        <taxon>indigoferoid/millettioid clade</taxon>
        <taxon>Phaseoleae</taxon>
        <taxon>Vigna</taxon>
    </lineage>
</organism>
<keyword evidence="2" id="KW-1185">Reference proteome</keyword>
<evidence type="ECO:0000313" key="1">
    <source>
        <dbReference type="EMBL" id="QCD96356.1"/>
    </source>
</evidence>
<proteinExistence type="predicted"/>
<evidence type="ECO:0000313" key="2">
    <source>
        <dbReference type="Proteomes" id="UP000501690"/>
    </source>
</evidence>
<dbReference type="Proteomes" id="UP000501690">
    <property type="component" value="Linkage Group LG6"/>
</dbReference>
<protein>
    <submittedName>
        <fullName evidence="1">Uncharacterized protein</fullName>
    </submittedName>
</protein>
<sequence length="107" mass="11860">MEWSSGGLVKVELSNCKLDEYGVRRGRALRQANVFRRVLVVSIKSCVSVKCKGRYTLWLAKLFTASWSCGLDTSGQPGVKNATKENGSYSTTLELEVVDLRNALQVM</sequence>
<name>A0A4D6M8A8_VIGUN</name>
<accession>A0A4D6M8A8</accession>